<protein>
    <submittedName>
        <fullName evidence="2">Uncharacterized protein</fullName>
    </submittedName>
</protein>
<dbReference type="AlphaFoldDB" id="A0A486VZ20"/>
<feature type="transmembrane region" description="Helical" evidence="1">
    <location>
        <begin position="7"/>
        <end position="28"/>
    </location>
</feature>
<dbReference type="EMBL" id="CAAHDH010000009">
    <property type="protein sequence ID" value="VGM56359.1"/>
    <property type="molecule type" value="Genomic_DNA"/>
</dbReference>
<keyword evidence="1" id="KW-0812">Transmembrane</keyword>
<reference evidence="2" key="1">
    <citation type="submission" date="2019-03" db="EMBL/GenBank/DDBJ databases">
        <authorList>
            <consortium name="Pathogen Informatics"/>
        </authorList>
    </citation>
    <scope>NUCLEOTIDE SEQUENCE</scope>
    <source>
        <strain evidence="2">5012STDY7626362</strain>
    </source>
</reference>
<keyword evidence="1" id="KW-0472">Membrane</keyword>
<evidence type="ECO:0000256" key="1">
    <source>
        <dbReference type="SAM" id="Phobius"/>
    </source>
</evidence>
<name>A0A486VZ20_KLEPN</name>
<keyword evidence="1" id="KW-1133">Transmembrane helix</keyword>
<evidence type="ECO:0000313" key="2">
    <source>
        <dbReference type="EMBL" id="VGM56359.1"/>
    </source>
</evidence>
<gene>
    <name evidence="2" type="ORF">SAMEA4873563_04799</name>
</gene>
<proteinExistence type="predicted"/>
<accession>A0A486VZ20</accession>
<organism evidence="2">
    <name type="scientific">Klebsiella pneumoniae</name>
    <dbReference type="NCBI Taxonomy" id="573"/>
    <lineage>
        <taxon>Bacteria</taxon>
        <taxon>Pseudomonadati</taxon>
        <taxon>Pseudomonadota</taxon>
        <taxon>Gammaproteobacteria</taxon>
        <taxon>Enterobacterales</taxon>
        <taxon>Enterobacteriaceae</taxon>
        <taxon>Klebsiella/Raoultella group</taxon>
        <taxon>Klebsiella</taxon>
        <taxon>Klebsiella pneumoniae complex</taxon>
    </lineage>
</organism>
<sequence>MNISFRGWVWLFCITLSILFWYGIFIILKYVL</sequence>